<dbReference type="InterPro" id="IPR036116">
    <property type="entry name" value="FN3_sf"/>
</dbReference>
<dbReference type="AlphaFoldDB" id="A0A914WR26"/>
<dbReference type="Proteomes" id="UP000887566">
    <property type="component" value="Unplaced"/>
</dbReference>
<evidence type="ECO:0000313" key="3">
    <source>
        <dbReference type="Proteomes" id="UP000887566"/>
    </source>
</evidence>
<protein>
    <submittedName>
        <fullName evidence="4">Fibronectin type-III domain-containing protein</fullName>
    </submittedName>
</protein>
<dbReference type="WBParaSite" id="PSAMB.scaffold4826size13434.g25270.t1">
    <property type="protein sequence ID" value="PSAMB.scaffold4826size13434.g25270.t1"/>
    <property type="gene ID" value="PSAMB.scaffold4826size13434.g25270"/>
</dbReference>
<name>A0A914WR26_9BILA</name>
<feature type="domain" description="Fibronectin type-III" evidence="2">
    <location>
        <begin position="84"/>
        <end position="188"/>
    </location>
</feature>
<feature type="chain" id="PRO_5037066163" evidence="1">
    <location>
        <begin position="23"/>
        <end position="278"/>
    </location>
</feature>
<dbReference type="Gene3D" id="2.60.40.10">
    <property type="entry name" value="Immunoglobulins"/>
    <property type="match status" value="1"/>
</dbReference>
<reference evidence="4" key="1">
    <citation type="submission" date="2022-11" db="UniProtKB">
        <authorList>
            <consortium name="WormBaseParasite"/>
        </authorList>
    </citation>
    <scope>IDENTIFICATION</scope>
</reference>
<dbReference type="SUPFAM" id="SSF49265">
    <property type="entry name" value="Fibronectin type III"/>
    <property type="match status" value="1"/>
</dbReference>
<dbReference type="PROSITE" id="PS50853">
    <property type="entry name" value="FN3"/>
    <property type="match status" value="1"/>
</dbReference>
<evidence type="ECO:0000313" key="4">
    <source>
        <dbReference type="WBParaSite" id="PSAMB.scaffold4826size13434.g25270.t1"/>
    </source>
</evidence>
<keyword evidence="3" id="KW-1185">Reference proteome</keyword>
<organism evidence="3 4">
    <name type="scientific">Plectus sambesii</name>
    <dbReference type="NCBI Taxonomy" id="2011161"/>
    <lineage>
        <taxon>Eukaryota</taxon>
        <taxon>Metazoa</taxon>
        <taxon>Ecdysozoa</taxon>
        <taxon>Nematoda</taxon>
        <taxon>Chromadorea</taxon>
        <taxon>Plectida</taxon>
        <taxon>Plectina</taxon>
        <taxon>Plectoidea</taxon>
        <taxon>Plectidae</taxon>
        <taxon>Plectus</taxon>
    </lineage>
</organism>
<dbReference type="InterPro" id="IPR003961">
    <property type="entry name" value="FN3_dom"/>
</dbReference>
<evidence type="ECO:0000256" key="1">
    <source>
        <dbReference type="SAM" id="SignalP"/>
    </source>
</evidence>
<dbReference type="InterPro" id="IPR013783">
    <property type="entry name" value="Ig-like_fold"/>
</dbReference>
<sequence>MVASYCLCIALAAANLLTVRIAATVDVEKNATGNTINFNVESSRKYVANAVTWNNNGSSIPTFNFTFDSPAVGYTGTSPGKPSPPDSVRVVWNNGSSLNVTWSFSHLTLDGRIITKPAYKVHYGPMQPADSTTSRIRSEVLKTEDMWARLEGLAENTVYDIYASVIDSGSGLESATSEIISAFMTPDSLGMPEPTLTVEPPLQPGTVYAYGQRVYITCKANGPDAKSVNVEIFGGENAANSDPGSGRATMLLTVSAKLVNEAVICFVSKANGHQNRAE</sequence>
<keyword evidence="1" id="KW-0732">Signal</keyword>
<accession>A0A914WR26</accession>
<dbReference type="CDD" id="cd00063">
    <property type="entry name" value="FN3"/>
    <property type="match status" value="1"/>
</dbReference>
<feature type="signal peptide" evidence="1">
    <location>
        <begin position="1"/>
        <end position="22"/>
    </location>
</feature>
<evidence type="ECO:0000259" key="2">
    <source>
        <dbReference type="PROSITE" id="PS50853"/>
    </source>
</evidence>
<dbReference type="SMART" id="SM00060">
    <property type="entry name" value="FN3"/>
    <property type="match status" value="1"/>
</dbReference>
<proteinExistence type="predicted"/>